<evidence type="ECO:0000256" key="1">
    <source>
        <dbReference type="ARBA" id="ARBA00004651"/>
    </source>
</evidence>
<feature type="transmembrane region" description="Helical" evidence="6">
    <location>
        <begin position="120"/>
        <end position="142"/>
    </location>
</feature>
<dbReference type="RefSeq" id="WP_163496533.1">
    <property type="nucleotide sequence ID" value="NZ_CP048711.1"/>
</dbReference>
<keyword evidence="5 6" id="KW-0472">Membrane</keyword>
<dbReference type="AlphaFoldDB" id="A0A6C0U547"/>
<dbReference type="PANTHER" id="PTHR30086:SF16">
    <property type="entry name" value="AMINO ACID EFFLUX PERMEASE RHTB FAMILY"/>
    <property type="match status" value="1"/>
</dbReference>
<dbReference type="KEGG" id="kim:G3T16_18600"/>
<keyword evidence="8" id="KW-1185">Reference proteome</keyword>
<evidence type="ECO:0000256" key="4">
    <source>
        <dbReference type="ARBA" id="ARBA00022989"/>
    </source>
</evidence>
<feature type="transmembrane region" description="Helical" evidence="6">
    <location>
        <begin position="162"/>
        <end position="179"/>
    </location>
</feature>
<keyword evidence="4 6" id="KW-1133">Transmembrane helix</keyword>
<evidence type="ECO:0000256" key="3">
    <source>
        <dbReference type="ARBA" id="ARBA00022692"/>
    </source>
</evidence>
<keyword evidence="2" id="KW-1003">Cell membrane</keyword>
<dbReference type="GO" id="GO:0015171">
    <property type="term" value="F:amino acid transmembrane transporter activity"/>
    <property type="evidence" value="ECO:0007669"/>
    <property type="project" value="TreeGrafter"/>
</dbReference>
<feature type="transmembrane region" description="Helical" evidence="6">
    <location>
        <begin position="191"/>
        <end position="207"/>
    </location>
</feature>
<evidence type="ECO:0000313" key="8">
    <source>
        <dbReference type="Proteomes" id="UP000477680"/>
    </source>
</evidence>
<protein>
    <submittedName>
        <fullName evidence="7">LysE family transporter</fullName>
    </submittedName>
</protein>
<sequence length="208" mass="21341">MSLSLWLSLLGVCLLGAMSPGPSLAVVLNNTVAGGRSAGLVCALSHGLAVGLYALVTVTGLALLIARSPLLFTGLQLAGAAYLVYLGMRSLRSSGAMPGASAASAGARPSSPVRAASSGFLVAFLNPKLAIFMLALFSQFLPAEPSLATHTLMVATVATTDTLWYALVALLIATGPVLQRLQRSARLVDKIFGILLIVLGLSVVLRLL</sequence>
<keyword evidence="3 6" id="KW-0812">Transmembrane</keyword>
<evidence type="ECO:0000256" key="2">
    <source>
        <dbReference type="ARBA" id="ARBA00022475"/>
    </source>
</evidence>
<dbReference type="PANTHER" id="PTHR30086">
    <property type="entry name" value="ARGININE EXPORTER PROTEIN ARGO"/>
    <property type="match status" value="1"/>
</dbReference>
<reference evidence="7 8" key="1">
    <citation type="submission" date="2020-02" db="EMBL/GenBank/DDBJ databases">
        <title>Genome sequencing for Kineobactrum sp. M2.</title>
        <authorList>
            <person name="Park S.-J."/>
        </authorList>
    </citation>
    <scope>NUCLEOTIDE SEQUENCE [LARGE SCALE GENOMIC DNA]</scope>
    <source>
        <strain evidence="7 8">M2</strain>
    </source>
</reference>
<accession>A0A6C0U547</accession>
<dbReference type="PIRSF" id="PIRSF006324">
    <property type="entry name" value="LeuE"/>
    <property type="match status" value="1"/>
</dbReference>
<proteinExistence type="predicted"/>
<name>A0A6C0U547_9GAMM</name>
<comment type="subcellular location">
    <subcellularLocation>
        <location evidence="1">Cell membrane</location>
        <topology evidence="1">Multi-pass membrane protein</topology>
    </subcellularLocation>
</comment>
<evidence type="ECO:0000256" key="6">
    <source>
        <dbReference type="SAM" id="Phobius"/>
    </source>
</evidence>
<organism evidence="7 8">
    <name type="scientific">Kineobactrum salinum</name>
    <dbReference type="NCBI Taxonomy" id="2708301"/>
    <lineage>
        <taxon>Bacteria</taxon>
        <taxon>Pseudomonadati</taxon>
        <taxon>Pseudomonadota</taxon>
        <taxon>Gammaproteobacteria</taxon>
        <taxon>Cellvibrionales</taxon>
        <taxon>Halieaceae</taxon>
        <taxon>Kineobactrum</taxon>
    </lineage>
</organism>
<dbReference type="Proteomes" id="UP000477680">
    <property type="component" value="Chromosome"/>
</dbReference>
<evidence type="ECO:0000313" key="7">
    <source>
        <dbReference type="EMBL" id="QIB67106.1"/>
    </source>
</evidence>
<dbReference type="Pfam" id="PF01810">
    <property type="entry name" value="LysE"/>
    <property type="match status" value="1"/>
</dbReference>
<dbReference type="GO" id="GO:0005886">
    <property type="term" value="C:plasma membrane"/>
    <property type="evidence" value="ECO:0007669"/>
    <property type="project" value="UniProtKB-SubCell"/>
</dbReference>
<dbReference type="InterPro" id="IPR001123">
    <property type="entry name" value="LeuE-type"/>
</dbReference>
<feature type="transmembrane region" description="Helical" evidence="6">
    <location>
        <begin position="49"/>
        <end position="66"/>
    </location>
</feature>
<gene>
    <name evidence="7" type="ORF">G3T16_18600</name>
</gene>
<dbReference type="EMBL" id="CP048711">
    <property type="protein sequence ID" value="QIB67106.1"/>
    <property type="molecule type" value="Genomic_DNA"/>
</dbReference>
<evidence type="ECO:0000256" key="5">
    <source>
        <dbReference type="ARBA" id="ARBA00023136"/>
    </source>
</evidence>